<dbReference type="STRING" id="1817828.A2722_03190"/>
<dbReference type="CDD" id="cd07731">
    <property type="entry name" value="ComA-like_MBL-fold"/>
    <property type="match status" value="1"/>
</dbReference>
<dbReference type="InterPro" id="IPR052159">
    <property type="entry name" value="Competence_DNA_uptake"/>
</dbReference>
<dbReference type="EMBL" id="MFEO01000013">
    <property type="protein sequence ID" value="OGE90422.1"/>
    <property type="molecule type" value="Genomic_DNA"/>
</dbReference>
<reference evidence="2 3" key="1">
    <citation type="journal article" date="2016" name="Nat. Commun.">
        <title>Thousands of microbial genomes shed light on interconnected biogeochemical processes in an aquifer system.</title>
        <authorList>
            <person name="Anantharaman K."/>
            <person name="Brown C.T."/>
            <person name="Hug L.A."/>
            <person name="Sharon I."/>
            <person name="Castelle C.J."/>
            <person name="Probst A.J."/>
            <person name="Thomas B.C."/>
            <person name="Singh A."/>
            <person name="Wilkins M.J."/>
            <person name="Karaoz U."/>
            <person name="Brodie E.L."/>
            <person name="Williams K.H."/>
            <person name="Hubbard S.S."/>
            <person name="Banfield J.F."/>
        </authorList>
    </citation>
    <scope>NUCLEOTIDE SEQUENCE [LARGE SCALE GENOMIC DNA]</scope>
</reference>
<sequence>MQLEIRVSRKAWLALALLALMSGLVWAGIWQYTPDGKLHVTVYDVGQGDAIFLRTPTGVRVLVDGGPDQEVLKKVGEELPFFDRRIDLVVLTHPHADHIAGLIDILRRYQVRHVLTTQAQAKSEYYREFIRALMDRRIDIIEAHAGQLITLDRWTKMRILAPVQILPAAAVKDPNEASIVSRVSLGIIDFLLMGDAPKDVENEIIASGQAIDAEMLKVGHHGSRGSTGQQFLEMVSPLYAAISSGAANRYGHPHQETLDLLERAHVKFFRTDQEGDIRFVTDGRTISRD</sequence>
<evidence type="ECO:0000259" key="1">
    <source>
        <dbReference type="SMART" id="SM00849"/>
    </source>
</evidence>
<name>A0A1F5PL75_9BACT</name>
<dbReference type="InterPro" id="IPR001279">
    <property type="entry name" value="Metallo-B-lactamas"/>
</dbReference>
<dbReference type="AlphaFoldDB" id="A0A1F5PL75"/>
<dbReference type="InterPro" id="IPR035681">
    <property type="entry name" value="ComA-like_MBL"/>
</dbReference>
<dbReference type="Gene3D" id="3.60.15.10">
    <property type="entry name" value="Ribonuclease Z/Hydroxyacylglutathione hydrolase-like"/>
    <property type="match status" value="1"/>
</dbReference>
<dbReference type="SMART" id="SM00849">
    <property type="entry name" value="Lactamase_B"/>
    <property type="match status" value="1"/>
</dbReference>
<dbReference type="PANTHER" id="PTHR30619:SF1">
    <property type="entry name" value="RECOMBINATION PROTEIN 2"/>
    <property type="match status" value="1"/>
</dbReference>
<feature type="domain" description="Metallo-beta-lactamase" evidence="1">
    <location>
        <begin position="47"/>
        <end position="246"/>
    </location>
</feature>
<gene>
    <name evidence="2" type="ORF">A2722_03190</name>
</gene>
<dbReference type="SUPFAM" id="SSF56281">
    <property type="entry name" value="Metallo-hydrolase/oxidoreductase"/>
    <property type="match status" value="1"/>
</dbReference>
<dbReference type="InterPro" id="IPR036866">
    <property type="entry name" value="RibonucZ/Hydroxyglut_hydro"/>
</dbReference>
<protein>
    <recommendedName>
        <fullName evidence="1">Metallo-beta-lactamase domain-containing protein</fullName>
    </recommendedName>
</protein>
<accession>A0A1F5PL75</accession>
<dbReference type="Proteomes" id="UP000178377">
    <property type="component" value="Unassembled WGS sequence"/>
</dbReference>
<dbReference type="Pfam" id="PF00753">
    <property type="entry name" value="Lactamase_B"/>
    <property type="match status" value="1"/>
</dbReference>
<evidence type="ECO:0000313" key="2">
    <source>
        <dbReference type="EMBL" id="OGE90422.1"/>
    </source>
</evidence>
<organism evidence="2 3">
    <name type="scientific">Candidatus Doudnabacteria bacterium RIFCSPHIGHO2_01_FULL_50_11</name>
    <dbReference type="NCBI Taxonomy" id="1817828"/>
    <lineage>
        <taxon>Bacteria</taxon>
        <taxon>Candidatus Doudnaibacteriota</taxon>
    </lineage>
</organism>
<dbReference type="PANTHER" id="PTHR30619">
    <property type="entry name" value="DNA INTERNALIZATION/COMPETENCE PROTEIN COMEC/REC2"/>
    <property type="match status" value="1"/>
</dbReference>
<comment type="caution">
    <text evidence="2">The sequence shown here is derived from an EMBL/GenBank/DDBJ whole genome shotgun (WGS) entry which is preliminary data.</text>
</comment>
<evidence type="ECO:0000313" key="3">
    <source>
        <dbReference type="Proteomes" id="UP000178377"/>
    </source>
</evidence>
<proteinExistence type="predicted"/>